<gene>
    <name evidence="6" type="ORF">FLL46_13665</name>
</gene>
<dbReference type="GO" id="GO:1902201">
    <property type="term" value="P:negative regulation of bacterial-type flagellum-dependent cell motility"/>
    <property type="evidence" value="ECO:0007669"/>
    <property type="project" value="TreeGrafter"/>
</dbReference>
<evidence type="ECO:0000313" key="6">
    <source>
        <dbReference type="EMBL" id="TQV86860.1"/>
    </source>
</evidence>
<dbReference type="PANTHER" id="PTHR45138:SF9">
    <property type="entry name" value="DIGUANYLATE CYCLASE DGCM-RELATED"/>
    <property type="match status" value="1"/>
</dbReference>
<evidence type="ECO:0000256" key="1">
    <source>
        <dbReference type="ARBA" id="ARBA00001946"/>
    </source>
</evidence>
<dbReference type="EC" id="2.7.7.65" evidence="2"/>
<evidence type="ECO:0000256" key="3">
    <source>
        <dbReference type="ARBA" id="ARBA00034247"/>
    </source>
</evidence>
<dbReference type="GO" id="GO:0052621">
    <property type="term" value="F:diguanylate cyclase activity"/>
    <property type="evidence" value="ECO:0007669"/>
    <property type="project" value="UniProtKB-EC"/>
</dbReference>
<evidence type="ECO:0000256" key="2">
    <source>
        <dbReference type="ARBA" id="ARBA00012528"/>
    </source>
</evidence>
<dbReference type="InterPro" id="IPR043128">
    <property type="entry name" value="Rev_trsase/Diguanyl_cyclase"/>
</dbReference>
<keyword evidence="4" id="KW-0472">Membrane</keyword>
<dbReference type="SUPFAM" id="SSF55073">
    <property type="entry name" value="Nucleotide cyclase"/>
    <property type="match status" value="1"/>
</dbReference>
<organism evidence="6 7">
    <name type="scientific">Aliikangiella coralliicola</name>
    <dbReference type="NCBI Taxonomy" id="2592383"/>
    <lineage>
        <taxon>Bacteria</taxon>
        <taxon>Pseudomonadati</taxon>
        <taxon>Pseudomonadota</taxon>
        <taxon>Gammaproteobacteria</taxon>
        <taxon>Oceanospirillales</taxon>
        <taxon>Pleioneaceae</taxon>
        <taxon>Aliikangiella</taxon>
    </lineage>
</organism>
<dbReference type="NCBIfam" id="TIGR00254">
    <property type="entry name" value="GGDEF"/>
    <property type="match status" value="1"/>
</dbReference>
<keyword evidence="7" id="KW-1185">Reference proteome</keyword>
<dbReference type="Gene3D" id="3.30.70.270">
    <property type="match status" value="1"/>
</dbReference>
<comment type="cofactor">
    <cofactor evidence="1">
        <name>Mg(2+)</name>
        <dbReference type="ChEBI" id="CHEBI:18420"/>
    </cofactor>
</comment>
<dbReference type="PROSITE" id="PS50887">
    <property type="entry name" value="GGDEF"/>
    <property type="match status" value="1"/>
</dbReference>
<accession>A0A545UBL4</accession>
<evidence type="ECO:0000256" key="4">
    <source>
        <dbReference type="SAM" id="Phobius"/>
    </source>
</evidence>
<dbReference type="FunFam" id="3.30.70.270:FF:000001">
    <property type="entry name" value="Diguanylate cyclase domain protein"/>
    <property type="match status" value="1"/>
</dbReference>
<evidence type="ECO:0000259" key="5">
    <source>
        <dbReference type="PROSITE" id="PS50887"/>
    </source>
</evidence>
<dbReference type="GO" id="GO:0005886">
    <property type="term" value="C:plasma membrane"/>
    <property type="evidence" value="ECO:0007669"/>
    <property type="project" value="TreeGrafter"/>
</dbReference>
<name>A0A545UBL4_9GAMM</name>
<dbReference type="GO" id="GO:0043709">
    <property type="term" value="P:cell adhesion involved in single-species biofilm formation"/>
    <property type="evidence" value="ECO:0007669"/>
    <property type="project" value="TreeGrafter"/>
</dbReference>
<dbReference type="EMBL" id="VIKS01000009">
    <property type="protein sequence ID" value="TQV86860.1"/>
    <property type="molecule type" value="Genomic_DNA"/>
</dbReference>
<comment type="catalytic activity">
    <reaction evidence="3">
        <text>2 GTP = 3',3'-c-di-GMP + 2 diphosphate</text>
        <dbReference type="Rhea" id="RHEA:24898"/>
        <dbReference type="ChEBI" id="CHEBI:33019"/>
        <dbReference type="ChEBI" id="CHEBI:37565"/>
        <dbReference type="ChEBI" id="CHEBI:58805"/>
        <dbReference type="EC" id="2.7.7.65"/>
    </reaction>
</comment>
<feature type="transmembrane region" description="Helical" evidence="4">
    <location>
        <begin position="55"/>
        <end position="74"/>
    </location>
</feature>
<keyword evidence="4" id="KW-0812">Transmembrane</keyword>
<dbReference type="SMART" id="SM00267">
    <property type="entry name" value="GGDEF"/>
    <property type="match status" value="1"/>
</dbReference>
<reference evidence="6 7" key="1">
    <citation type="submission" date="2019-07" db="EMBL/GenBank/DDBJ databases">
        <title>Draft genome for Aliikangiella sp. M105.</title>
        <authorList>
            <person name="Wang G."/>
        </authorList>
    </citation>
    <scope>NUCLEOTIDE SEQUENCE [LARGE SCALE GENOMIC DNA]</scope>
    <source>
        <strain evidence="6 7">M105</strain>
    </source>
</reference>
<dbReference type="OrthoDB" id="73375at2"/>
<proteinExistence type="predicted"/>
<sequence length="270" mass="30426">METLPRKTSVHRAIVQKLGLMRFILVLMLAAVIMTTIFDYAAITLLGQSYRVPDFLAASISALIITYVIARFFVGKFFDIDELEKEMHRLATYDDLTGLLNRNAFMQASIYYHELQSVEEQNYSVLAIDIDFFKRINDQYGHAAGDKALIEFGRVSKEISRASDILGRLGGEEFVFLLPETNVSQAKSFAERLMNNISELKITEEDSEFQFTISIGITAPPHKNSTSLETLIKKADEALYSAKNSGRNKISIYTNNLEQNINTSVSNPIT</sequence>
<dbReference type="InterPro" id="IPR029787">
    <property type="entry name" value="Nucleotide_cyclase"/>
</dbReference>
<dbReference type="PANTHER" id="PTHR45138">
    <property type="entry name" value="REGULATORY COMPONENTS OF SENSORY TRANSDUCTION SYSTEM"/>
    <property type="match status" value="1"/>
</dbReference>
<dbReference type="InterPro" id="IPR000160">
    <property type="entry name" value="GGDEF_dom"/>
</dbReference>
<dbReference type="InterPro" id="IPR050469">
    <property type="entry name" value="Diguanylate_Cyclase"/>
</dbReference>
<evidence type="ECO:0000313" key="7">
    <source>
        <dbReference type="Proteomes" id="UP000315439"/>
    </source>
</evidence>
<dbReference type="CDD" id="cd01949">
    <property type="entry name" value="GGDEF"/>
    <property type="match status" value="1"/>
</dbReference>
<feature type="transmembrane region" description="Helical" evidence="4">
    <location>
        <begin position="20"/>
        <end position="43"/>
    </location>
</feature>
<comment type="caution">
    <text evidence="6">The sequence shown here is derived from an EMBL/GenBank/DDBJ whole genome shotgun (WGS) entry which is preliminary data.</text>
</comment>
<dbReference type="Proteomes" id="UP000315439">
    <property type="component" value="Unassembled WGS sequence"/>
</dbReference>
<dbReference type="AlphaFoldDB" id="A0A545UBL4"/>
<dbReference type="Pfam" id="PF00990">
    <property type="entry name" value="GGDEF"/>
    <property type="match status" value="1"/>
</dbReference>
<keyword evidence="4" id="KW-1133">Transmembrane helix</keyword>
<feature type="domain" description="GGDEF" evidence="5">
    <location>
        <begin position="121"/>
        <end position="255"/>
    </location>
</feature>
<protein>
    <recommendedName>
        <fullName evidence="2">diguanylate cyclase</fullName>
        <ecNumber evidence="2">2.7.7.65</ecNumber>
    </recommendedName>
</protein>